<dbReference type="GO" id="GO:0006310">
    <property type="term" value="P:DNA recombination"/>
    <property type="evidence" value="ECO:0007669"/>
    <property type="project" value="UniProtKB-KW"/>
</dbReference>
<comment type="caution">
    <text evidence="4">The sequence shown here is derived from an EMBL/GenBank/DDBJ whole genome shotgun (WGS) entry which is preliminary data.</text>
</comment>
<dbReference type="PANTHER" id="PTHR30349:SF64">
    <property type="entry name" value="PROPHAGE INTEGRASE INTD-RELATED"/>
    <property type="match status" value="1"/>
</dbReference>
<proteinExistence type="predicted"/>
<dbReference type="Proteomes" id="UP000198615">
    <property type="component" value="Unassembled WGS sequence"/>
</dbReference>
<dbReference type="PROSITE" id="PS51898">
    <property type="entry name" value="TYR_RECOMBINASE"/>
    <property type="match status" value="1"/>
</dbReference>
<keyword evidence="2" id="KW-0233">DNA recombination</keyword>
<dbReference type="OrthoDB" id="9803188at2"/>
<dbReference type="InterPro" id="IPR013762">
    <property type="entry name" value="Integrase-like_cat_sf"/>
</dbReference>
<dbReference type="InterPro" id="IPR002104">
    <property type="entry name" value="Integrase_catalytic"/>
</dbReference>
<dbReference type="Gene3D" id="1.10.443.10">
    <property type="entry name" value="Intergrase catalytic core"/>
    <property type="match status" value="1"/>
</dbReference>
<evidence type="ECO:0000256" key="2">
    <source>
        <dbReference type="ARBA" id="ARBA00023172"/>
    </source>
</evidence>
<dbReference type="CDD" id="cd00397">
    <property type="entry name" value="DNA_BRE_C"/>
    <property type="match status" value="1"/>
</dbReference>
<keyword evidence="5" id="KW-1185">Reference proteome</keyword>
<dbReference type="PANTHER" id="PTHR30349">
    <property type="entry name" value="PHAGE INTEGRASE-RELATED"/>
    <property type="match status" value="1"/>
</dbReference>
<dbReference type="Pfam" id="PF00589">
    <property type="entry name" value="Phage_integrase"/>
    <property type="match status" value="1"/>
</dbReference>
<gene>
    <name evidence="4" type="ORF">SAMN05660686_04900</name>
</gene>
<name>A0A8G2BMN4_9PROT</name>
<keyword evidence="1" id="KW-0229">DNA integration</keyword>
<organism evidence="4 5">
    <name type="scientific">Thalassobaculum litoreum DSM 18839</name>
    <dbReference type="NCBI Taxonomy" id="1123362"/>
    <lineage>
        <taxon>Bacteria</taxon>
        <taxon>Pseudomonadati</taxon>
        <taxon>Pseudomonadota</taxon>
        <taxon>Alphaproteobacteria</taxon>
        <taxon>Rhodospirillales</taxon>
        <taxon>Thalassobaculaceae</taxon>
        <taxon>Thalassobaculum</taxon>
    </lineage>
</organism>
<reference evidence="4 5" key="1">
    <citation type="submission" date="2016-10" db="EMBL/GenBank/DDBJ databases">
        <authorList>
            <person name="Varghese N."/>
            <person name="Submissions S."/>
        </authorList>
    </citation>
    <scope>NUCLEOTIDE SEQUENCE [LARGE SCALE GENOMIC DNA]</scope>
    <source>
        <strain evidence="4 5">DSM 18839</strain>
    </source>
</reference>
<accession>A0A8G2BMN4</accession>
<evidence type="ECO:0000259" key="3">
    <source>
        <dbReference type="PROSITE" id="PS51898"/>
    </source>
</evidence>
<sequence>MLIGAKMTTTTKPSGTYADLLDDITALQDIADTKKKELIAAARFMAEKVIALGIAAPIDIAMLNSKLASISATTFGLKKASFQNIKSRFRSALKLTGRDVMPGKHTSPLTPEWQAVITLIPTKKRARPISRLAHFASKRGWSPSEIDDEKMALFEIGLKSAITPHAAQVYGRTCKALNDFAAQVEGWPIPAVTPPTPSAAKSVTWSELPEHLTSEAETLFEAKRKSATGVPSLLSFETIAEFTAAEASGQGRPWADATVGNYRYALQRHLSVLVRIGPIDTVKDLRAALNANLVLASVKYIINQDGRLCWMHFRIAAALTAIGSAVGLGDHDLKALRALEMNIHKKLGGGSTGLSEKANKVLAATANPETRFKLLTLPQTLMTEAIKIAKDKPARAARTMRSAAALEILIVAAIRMKNLLALRLDKHFLNWADSSADKLIVLIPGSETKGGKGITFELPAPSSTLIRTYVIKYRGRLPGAESPWLFPGTKGSHLDKTTIREQLQRSVLEKVGIKIHMHAFRHVMAQILLDAYPTAYQTVSTILGHSSLDTTTKYYSSVDQKKAMQVYDDLIANLRGGKKNKKS</sequence>
<dbReference type="SUPFAM" id="SSF56349">
    <property type="entry name" value="DNA breaking-rejoining enzymes"/>
    <property type="match status" value="1"/>
</dbReference>
<evidence type="ECO:0000313" key="4">
    <source>
        <dbReference type="EMBL" id="SDG57555.1"/>
    </source>
</evidence>
<evidence type="ECO:0000313" key="5">
    <source>
        <dbReference type="Proteomes" id="UP000198615"/>
    </source>
</evidence>
<protein>
    <submittedName>
        <fullName evidence="4">Phage integrase family protein</fullName>
    </submittedName>
</protein>
<dbReference type="GO" id="GO:0003677">
    <property type="term" value="F:DNA binding"/>
    <property type="evidence" value="ECO:0007669"/>
    <property type="project" value="InterPro"/>
</dbReference>
<dbReference type="GO" id="GO:0015074">
    <property type="term" value="P:DNA integration"/>
    <property type="evidence" value="ECO:0007669"/>
    <property type="project" value="UniProtKB-KW"/>
</dbReference>
<dbReference type="InterPro" id="IPR050090">
    <property type="entry name" value="Tyrosine_recombinase_XerCD"/>
</dbReference>
<feature type="domain" description="Tyr recombinase" evidence="3">
    <location>
        <begin position="376"/>
        <end position="568"/>
    </location>
</feature>
<evidence type="ECO:0000256" key="1">
    <source>
        <dbReference type="ARBA" id="ARBA00022908"/>
    </source>
</evidence>
<dbReference type="EMBL" id="FNBW01000025">
    <property type="protein sequence ID" value="SDG57555.1"/>
    <property type="molecule type" value="Genomic_DNA"/>
</dbReference>
<dbReference type="AlphaFoldDB" id="A0A8G2BMN4"/>
<dbReference type="InterPro" id="IPR011010">
    <property type="entry name" value="DNA_brk_join_enz"/>
</dbReference>